<evidence type="ECO:0000313" key="1">
    <source>
        <dbReference type="EMBL" id="QSQ21263.1"/>
    </source>
</evidence>
<gene>
    <name evidence="1" type="ORF">JY651_39740</name>
</gene>
<protein>
    <submittedName>
        <fullName evidence="1">Uncharacterized protein</fullName>
    </submittedName>
</protein>
<accession>A0ABX7NYV9</accession>
<evidence type="ECO:0000313" key="2">
    <source>
        <dbReference type="Proteomes" id="UP000662747"/>
    </source>
</evidence>
<keyword evidence="2" id="KW-1185">Reference proteome</keyword>
<sequence>MLLTSEDLLTVARNYWPSTRDAYLEQEASPELKRLQALWEQTLPGLDRWWSFLSELETALPDFKLSDVTATRDACFRCVAYPRNTSSYSQSRWAAVGCLSILAPVCFVYGVQLEYRGTERISQRASFGPLPPETAHVADLMAQKMESNFRATSLPRELTQTRVPLFVEFKEPPETMLVHALFTSSPESIP</sequence>
<proteinExistence type="predicted"/>
<dbReference type="RefSeq" id="WP_206722841.1">
    <property type="nucleotide sequence ID" value="NZ_CP071090.1"/>
</dbReference>
<organism evidence="1 2">
    <name type="scientific">Pyxidicoccus parkwayensis</name>
    <dbReference type="NCBI Taxonomy" id="2813578"/>
    <lineage>
        <taxon>Bacteria</taxon>
        <taxon>Pseudomonadati</taxon>
        <taxon>Myxococcota</taxon>
        <taxon>Myxococcia</taxon>
        <taxon>Myxococcales</taxon>
        <taxon>Cystobacterineae</taxon>
        <taxon>Myxococcaceae</taxon>
        <taxon>Pyxidicoccus</taxon>
    </lineage>
</organism>
<dbReference type="EMBL" id="CP071090">
    <property type="protein sequence ID" value="QSQ21263.1"/>
    <property type="molecule type" value="Genomic_DNA"/>
</dbReference>
<dbReference type="Proteomes" id="UP000662747">
    <property type="component" value="Chromosome"/>
</dbReference>
<reference evidence="1 2" key="1">
    <citation type="submission" date="2021-02" db="EMBL/GenBank/DDBJ databases">
        <title>De Novo genome assembly of isolated myxobacteria.</title>
        <authorList>
            <person name="Stevens D.C."/>
        </authorList>
    </citation>
    <scope>NUCLEOTIDE SEQUENCE [LARGE SCALE GENOMIC DNA]</scope>
    <source>
        <strain evidence="2">SCPEA02</strain>
    </source>
</reference>
<name>A0ABX7NYV9_9BACT</name>